<accession>A0ABV5P1H7</accession>
<dbReference type="Gene3D" id="1.25.40.10">
    <property type="entry name" value="Tetratricopeptide repeat domain"/>
    <property type="match status" value="2"/>
</dbReference>
<evidence type="ECO:0000259" key="1">
    <source>
        <dbReference type="Pfam" id="PF25000"/>
    </source>
</evidence>
<dbReference type="InterPro" id="IPR053137">
    <property type="entry name" value="NLR-like"/>
</dbReference>
<dbReference type="SUPFAM" id="SSF48452">
    <property type="entry name" value="TPR-like"/>
    <property type="match status" value="2"/>
</dbReference>
<dbReference type="InterPro" id="IPR027417">
    <property type="entry name" value="P-loop_NTPase"/>
</dbReference>
<reference evidence="2 3" key="1">
    <citation type="submission" date="2024-09" db="EMBL/GenBank/DDBJ databases">
        <authorList>
            <person name="Sun Q."/>
            <person name="Mori K."/>
        </authorList>
    </citation>
    <scope>NUCLEOTIDE SEQUENCE [LARGE SCALE GENOMIC DNA]</scope>
    <source>
        <strain evidence="2 3">JCM 3324</strain>
    </source>
</reference>
<sequence>MSEIRVVPSEALTVLRFDSGGTFLRINRRIGDKVGGRARKNVNERVGSHSVPRIPPIWGKRMPGRNKHFTGRESLLDELRASLESSTTAAVVPLPQALQGLGGVGKTQLAIEYAWRFRNYYDLVWWIPADQPMLVPSTLAALTNELKLPSASSTGIEEAAAAVREALERGDPIDRWLLIFDNADEPEDIREFIPQGGAGHVLITSRNSRWSGVAETVPVDVFSTSESVAFLRKRLQRDVAQKEAERLAGELGDLPLALEQAAALQAMTGMSTDEYIALLTEQTRALLDMNKSTEYPYSMTTAWQLSVMEIENRLPAAAEVLRCLAFFGPDPIPRDVFRRGNKSGAQRMGPILSDPLTLNQAFAELSRFALVKIEMEAGTVLVHRLVQALLRDSLEPDERDQIRHEVHQLLATGSPSDPENTQNWDAYATLLPHVRPSGMIACNDEAVQRFGVDIVRYLYQTANYNSAQAFGQEFLQHWVAAGGSNNRNVLSLRRNVGTVLWQIGAYDESYAMNEETLDLMREELGPDDEETLRQALIYAANLRSQGNFHEALEQDEQSLRAHEEKFGPYGPQTLRVINNVALDHALLTRYDKAFDMQQLAFVEQSSATGGVGKVEVQSSWNGLARVARLAGDHARAVDLGEEAYAHGIRELQIEHALTLATARDLSIAKRRNGDLEGALELVQETHGRLMKLYGPDDPETMAAAVALSNTLRQAGEPQEAMKLAREVLPRYQRRFGVDHPFTYGCMINLALFYRLRGDAKRAMEMDEEARKGLLAKIGPDHAYTFSSVINLADDLAALGEHEKARELDEKNLEQIRAFYGDENLLSMAAAVNLSIDLRTAGEMTQSEELYAGAMALYERMLPPDHPERLVAARGERFNWDFDPFSL</sequence>
<organism evidence="2 3">
    <name type="scientific">Nonomuraea salmonea</name>
    <dbReference type="NCBI Taxonomy" id="46181"/>
    <lineage>
        <taxon>Bacteria</taxon>
        <taxon>Bacillati</taxon>
        <taxon>Actinomycetota</taxon>
        <taxon>Actinomycetes</taxon>
        <taxon>Streptosporangiales</taxon>
        <taxon>Streptosporangiaceae</taxon>
        <taxon>Nonomuraea</taxon>
    </lineage>
</organism>
<dbReference type="InterPro" id="IPR056681">
    <property type="entry name" value="DUF7779"/>
</dbReference>
<dbReference type="Proteomes" id="UP001589568">
    <property type="component" value="Unassembled WGS sequence"/>
</dbReference>
<dbReference type="RefSeq" id="WP_379485052.1">
    <property type="nucleotide sequence ID" value="NZ_JBHMCF010000051.1"/>
</dbReference>
<dbReference type="NCBIfam" id="NF040586">
    <property type="entry name" value="FxSxx_TPR"/>
    <property type="match status" value="1"/>
</dbReference>
<dbReference type="InterPro" id="IPR011990">
    <property type="entry name" value="TPR-like_helical_dom_sf"/>
</dbReference>
<dbReference type="Pfam" id="PF13424">
    <property type="entry name" value="TPR_12"/>
    <property type="match status" value="3"/>
</dbReference>
<proteinExistence type="predicted"/>
<comment type="caution">
    <text evidence="2">The sequence shown here is derived from an EMBL/GenBank/DDBJ whole genome shotgun (WGS) entry which is preliminary data.</text>
</comment>
<dbReference type="SUPFAM" id="SSF52540">
    <property type="entry name" value="P-loop containing nucleoside triphosphate hydrolases"/>
    <property type="match status" value="1"/>
</dbReference>
<dbReference type="Gene3D" id="3.40.50.300">
    <property type="entry name" value="P-loop containing nucleotide triphosphate hydrolases"/>
    <property type="match status" value="1"/>
</dbReference>
<evidence type="ECO:0000313" key="2">
    <source>
        <dbReference type="EMBL" id="MFB9476430.1"/>
    </source>
</evidence>
<dbReference type="Pfam" id="PF13374">
    <property type="entry name" value="TPR_10"/>
    <property type="match status" value="2"/>
</dbReference>
<protein>
    <submittedName>
        <fullName evidence="2">FxSxx-COOH system tetratricopeptide repeat protein</fullName>
    </submittedName>
</protein>
<evidence type="ECO:0000313" key="3">
    <source>
        <dbReference type="Proteomes" id="UP001589568"/>
    </source>
</evidence>
<dbReference type="Pfam" id="PF25000">
    <property type="entry name" value="DUF7779"/>
    <property type="match status" value="1"/>
</dbReference>
<keyword evidence="3" id="KW-1185">Reference proteome</keyword>
<gene>
    <name evidence="2" type="primary">fxsT</name>
    <name evidence="2" type="ORF">ACFFR3_43650</name>
</gene>
<name>A0ABV5P1H7_9ACTN</name>
<dbReference type="PANTHER" id="PTHR46082">
    <property type="entry name" value="ATP/GTP-BINDING PROTEIN-RELATED"/>
    <property type="match status" value="1"/>
</dbReference>
<feature type="domain" description="DUF7779" evidence="1">
    <location>
        <begin position="310"/>
        <end position="398"/>
    </location>
</feature>
<dbReference type="PANTHER" id="PTHR46082:SF6">
    <property type="entry name" value="AAA+ ATPASE DOMAIN-CONTAINING PROTEIN-RELATED"/>
    <property type="match status" value="1"/>
</dbReference>
<dbReference type="EMBL" id="JBHMCF010000051">
    <property type="protein sequence ID" value="MFB9476430.1"/>
    <property type="molecule type" value="Genomic_DNA"/>
</dbReference>